<sequence length="1305" mass="142072">MDGPLTLKLVDGPRCDESQSHFEESKDVSRKIDQLIGMVLHNVAIETGESSAQWNHATANCVLLLRVVLERYQEQPVLLDPHLEGMVSQLVEPIRRVIHSANGTVPGACKALHPLYSVLYVLCKIRGAKTIVKFLTHDVADLEPTLAHLNATPPDLALWESRYVLLLWLSLILMIPFDLKTIDSGDTSHSLVDSIVIQGKLFLGYAGKEYEGSAILLTRLLTRRDTVETHLTPFLEWCTSQALEIQSNITSNSVHLLRGILCVLCTIYKLGLRASLQSTLPQLVPLCMTLTEGPACNTNSLIKKLVVKLTQRVGLCFLKPKLAAWRYQRGSRSLAVNLANIGALNGKEPVTIAVKGGLGIASNPDNDDGDDDEDDVPEEIEQVIQVMLNGLRDKDTIVRWSAAKGVGRISGRLSQDFANEIVSSVIDLFQEDILPPETGSTLPNLAAVSDSTWHGACLAVAELARRGLLMPVWLEKVVPWISLGLSFDIKRGSHSIGAHVRDAANYVCWSFFRAYDPALLLPHIATLSRRLIITATLDREVNVRRAASAAFQEGVGRLGGSGGIGAIPNGIDIVTVADYFSVGNRNAAVLEVAVTLAQYKDYRAEIISHVAEVMTIHWDKSMRVLASQALYKMTFIDLDFVLTAVLPGLIPKAASFDLSVRHGACLSIGEICLAWSQIRRGSHSETEPVSPTKDLVSIWWTEEEMESVITPITNIIPTYPKNFLETFGSDLTRTALCRLVECLANANWPKGATNDVTSHLTSWWDVVHSSLANRDEIVQDGAATSMASLARYCWAGADDSNTSREQLSLFVEKVLSKIRFANAPSQATPGSGLVGGTKEAAAPRYGGKLTQQQPGSLLLDRFPRRGYALAIGKLPEGILRIHGANLIAGLAALVRAVEGGGEDAEARRNAAASIVGVYERLESVGIRKVISRELFQDSMEALFVGMEDYSTDSRGDVGSWIREACFKAWPILIPLFAKEDAAGSADVGETVYMVQDMNARAVKGLLRQSVEKIDRVRENAGIALLRLVNRALNADAGVKVNLGVSVVALNAIKEAIEGSDLNWLNTASVYPRLVPLLAMDELRDELLLGLVVSVGGISESLVRFSTSSFTDFVNSLPNGKSNGKINNPSLKQFVVAFMALFARPAYVKDRISVSLIEVTDVLIGCGAISKIVGYAMEDASLLFGCVKKEVFKSRDVKKLLAAIKVFIGLATLPGVGALDVRRKALAQLVVYLTHTYPRVRRASSEGLYIALTTASGGEMDEYEDSMEAIEDILLSTDWDQSVASLKDLRVQMAGYLRVQLPAAKV</sequence>
<dbReference type="PROSITE" id="PS50077">
    <property type="entry name" value="HEAT_REPEAT"/>
    <property type="match status" value="1"/>
</dbReference>
<dbReference type="PANTHER" id="PTHR12658">
    <property type="entry name" value="BETA-TUBULIN COFACTOR D"/>
    <property type="match status" value="1"/>
</dbReference>
<dbReference type="Pfam" id="PF12612">
    <property type="entry name" value="TFCD_C"/>
    <property type="match status" value="1"/>
</dbReference>
<dbReference type="GO" id="GO:0007023">
    <property type="term" value="P:post-chaperonin tubulin folding pathway"/>
    <property type="evidence" value="ECO:0007669"/>
    <property type="project" value="InterPro"/>
</dbReference>
<comment type="caution">
    <text evidence="5">The sequence shown here is derived from an EMBL/GenBank/DDBJ whole genome shotgun (WGS) entry which is preliminary data.</text>
</comment>
<dbReference type="InterPro" id="IPR033162">
    <property type="entry name" value="TBCD"/>
</dbReference>
<evidence type="ECO:0000259" key="4">
    <source>
        <dbReference type="Pfam" id="PF25767"/>
    </source>
</evidence>
<dbReference type="Proteomes" id="UP000320333">
    <property type="component" value="Unassembled WGS sequence"/>
</dbReference>
<evidence type="ECO:0000313" key="5">
    <source>
        <dbReference type="EMBL" id="TPX74871.1"/>
    </source>
</evidence>
<dbReference type="Gene3D" id="1.25.10.10">
    <property type="entry name" value="Leucine-rich Repeat Variant"/>
    <property type="match status" value="1"/>
</dbReference>
<keyword evidence="1" id="KW-0143">Chaperone</keyword>
<dbReference type="GO" id="GO:0000226">
    <property type="term" value="P:microtubule cytoskeleton organization"/>
    <property type="evidence" value="ECO:0007669"/>
    <property type="project" value="TreeGrafter"/>
</dbReference>
<dbReference type="OrthoDB" id="10253476at2759"/>
<feature type="domain" description="Tubulin-folding cofactor D C-terminal" evidence="3">
    <location>
        <begin position="1000"/>
        <end position="1198"/>
    </location>
</feature>
<dbReference type="Pfam" id="PF25767">
    <property type="entry name" value="ARM_TBCD_2nd"/>
    <property type="match status" value="1"/>
</dbReference>
<dbReference type="GO" id="GO:0005096">
    <property type="term" value="F:GTPase activator activity"/>
    <property type="evidence" value="ECO:0007669"/>
    <property type="project" value="InterPro"/>
</dbReference>
<gene>
    <name evidence="5" type="ORF">CcCBS67573_g03846</name>
</gene>
<dbReference type="InterPro" id="IPR021133">
    <property type="entry name" value="HEAT_type_2"/>
</dbReference>
<feature type="domain" description="Tubulin-folding cofactor D ARM repeats" evidence="4">
    <location>
        <begin position="302"/>
        <end position="559"/>
    </location>
</feature>
<name>A0A507FEU0_9FUNG</name>
<dbReference type="GO" id="GO:0007021">
    <property type="term" value="P:tubulin complex assembly"/>
    <property type="evidence" value="ECO:0007669"/>
    <property type="project" value="InterPro"/>
</dbReference>
<dbReference type="InterPro" id="IPR011989">
    <property type="entry name" value="ARM-like"/>
</dbReference>
<dbReference type="InterPro" id="IPR016024">
    <property type="entry name" value="ARM-type_fold"/>
</dbReference>
<keyword evidence="6" id="KW-1185">Reference proteome</keyword>
<dbReference type="InterPro" id="IPR058033">
    <property type="entry name" value="ARM_TBCD_2nd"/>
</dbReference>
<dbReference type="EMBL" id="QEAP01000104">
    <property type="protein sequence ID" value="TPX74871.1"/>
    <property type="molecule type" value="Genomic_DNA"/>
</dbReference>
<dbReference type="STRING" id="246404.A0A507FEU0"/>
<dbReference type="GO" id="GO:0048487">
    <property type="term" value="F:beta-tubulin binding"/>
    <property type="evidence" value="ECO:0007669"/>
    <property type="project" value="InterPro"/>
</dbReference>
<evidence type="ECO:0000313" key="6">
    <source>
        <dbReference type="Proteomes" id="UP000320333"/>
    </source>
</evidence>
<dbReference type="InterPro" id="IPR022577">
    <property type="entry name" value="TBCD_C"/>
</dbReference>
<protein>
    <submittedName>
        <fullName evidence="5">Uncharacterized protein</fullName>
    </submittedName>
</protein>
<evidence type="ECO:0000259" key="3">
    <source>
        <dbReference type="Pfam" id="PF12612"/>
    </source>
</evidence>
<proteinExistence type="predicted"/>
<reference evidence="5 6" key="1">
    <citation type="journal article" date="2019" name="Sci. Rep.">
        <title>Comparative genomics of chytrid fungi reveal insights into the obligate biotrophic and pathogenic lifestyle of Synchytrium endobioticum.</title>
        <authorList>
            <person name="van de Vossenberg B.T.L.H."/>
            <person name="Warris S."/>
            <person name="Nguyen H.D.T."/>
            <person name="van Gent-Pelzer M.P.E."/>
            <person name="Joly D.L."/>
            <person name="van de Geest H.C."/>
            <person name="Bonants P.J.M."/>
            <person name="Smith D.S."/>
            <person name="Levesque C.A."/>
            <person name="van der Lee T.A.J."/>
        </authorList>
    </citation>
    <scope>NUCLEOTIDE SEQUENCE [LARGE SCALE GENOMIC DNA]</scope>
    <source>
        <strain evidence="5 6">CBS 675.73</strain>
    </source>
</reference>
<dbReference type="SUPFAM" id="SSF48371">
    <property type="entry name" value="ARM repeat"/>
    <property type="match status" value="1"/>
</dbReference>
<dbReference type="PANTHER" id="PTHR12658:SF0">
    <property type="entry name" value="TUBULIN-SPECIFIC CHAPERONE D"/>
    <property type="match status" value="1"/>
</dbReference>
<evidence type="ECO:0000256" key="1">
    <source>
        <dbReference type="ARBA" id="ARBA00023186"/>
    </source>
</evidence>
<feature type="repeat" description="HEAT" evidence="2">
    <location>
        <begin position="383"/>
        <end position="420"/>
    </location>
</feature>
<dbReference type="Pfam" id="PF23579">
    <property type="entry name" value="ARM_TBCD"/>
    <property type="match status" value="1"/>
</dbReference>
<evidence type="ECO:0000256" key="2">
    <source>
        <dbReference type="PROSITE-ProRule" id="PRU00103"/>
    </source>
</evidence>
<accession>A0A507FEU0</accession>
<organism evidence="5 6">
    <name type="scientific">Chytriomyces confervae</name>
    <dbReference type="NCBI Taxonomy" id="246404"/>
    <lineage>
        <taxon>Eukaryota</taxon>
        <taxon>Fungi</taxon>
        <taxon>Fungi incertae sedis</taxon>
        <taxon>Chytridiomycota</taxon>
        <taxon>Chytridiomycota incertae sedis</taxon>
        <taxon>Chytridiomycetes</taxon>
        <taxon>Chytridiales</taxon>
        <taxon>Chytriomycetaceae</taxon>
        <taxon>Chytriomyces</taxon>
    </lineage>
</organism>